<evidence type="ECO:0000313" key="2">
    <source>
        <dbReference type="EMBL" id="KAF2251709.1"/>
    </source>
</evidence>
<dbReference type="Pfam" id="PF12937">
    <property type="entry name" value="F-box-like"/>
    <property type="match status" value="1"/>
</dbReference>
<reference evidence="2" key="1">
    <citation type="journal article" date="2020" name="Stud. Mycol.">
        <title>101 Dothideomycetes genomes: a test case for predicting lifestyles and emergence of pathogens.</title>
        <authorList>
            <person name="Haridas S."/>
            <person name="Albert R."/>
            <person name="Binder M."/>
            <person name="Bloem J."/>
            <person name="Labutti K."/>
            <person name="Salamov A."/>
            <person name="Andreopoulos B."/>
            <person name="Baker S."/>
            <person name="Barry K."/>
            <person name="Bills G."/>
            <person name="Bluhm B."/>
            <person name="Cannon C."/>
            <person name="Castanera R."/>
            <person name="Culley D."/>
            <person name="Daum C."/>
            <person name="Ezra D."/>
            <person name="Gonzalez J."/>
            <person name="Henrissat B."/>
            <person name="Kuo A."/>
            <person name="Liang C."/>
            <person name="Lipzen A."/>
            <person name="Lutzoni F."/>
            <person name="Magnuson J."/>
            <person name="Mondo S."/>
            <person name="Nolan M."/>
            <person name="Ohm R."/>
            <person name="Pangilinan J."/>
            <person name="Park H.-J."/>
            <person name="Ramirez L."/>
            <person name="Alfaro M."/>
            <person name="Sun H."/>
            <person name="Tritt A."/>
            <person name="Yoshinaga Y."/>
            <person name="Zwiers L.-H."/>
            <person name="Turgeon B."/>
            <person name="Goodwin S."/>
            <person name="Spatafora J."/>
            <person name="Crous P."/>
            <person name="Grigoriev I."/>
        </authorList>
    </citation>
    <scope>NUCLEOTIDE SEQUENCE</scope>
    <source>
        <strain evidence="2">CBS 122368</strain>
    </source>
</reference>
<keyword evidence="3" id="KW-1185">Reference proteome</keyword>
<dbReference type="PROSITE" id="PS50181">
    <property type="entry name" value="FBOX"/>
    <property type="match status" value="1"/>
</dbReference>
<evidence type="ECO:0000313" key="3">
    <source>
        <dbReference type="Proteomes" id="UP000800094"/>
    </source>
</evidence>
<gene>
    <name evidence="2" type="ORF">BU26DRAFT_516484</name>
</gene>
<dbReference type="CDD" id="cd09917">
    <property type="entry name" value="F-box_SF"/>
    <property type="match status" value="1"/>
</dbReference>
<dbReference type="AlphaFoldDB" id="A0A6A6IN88"/>
<feature type="domain" description="F-box" evidence="1">
    <location>
        <begin position="8"/>
        <end position="56"/>
    </location>
</feature>
<organism evidence="2 3">
    <name type="scientific">Trematosphaeria pertusa</name>
    <dbReference type="NCBI Taxonomy" id="390896"/>
    <lineage>
        <taxon>Eukaryota</taxon>
        <taxon>Fungi</taxon>
        <taxon>Dikarya</taxon>
        <taxon>Ascomycota</taxon>
        <taxon>Pezizomycotina</taxon>
        <taxon>Dothideomycetes</taxon>
        <taxon>Pleosporomycetidae</taxon>
        <taxon>Pleosporales</taxon>
        <taxon>Massarineae</taxon>
        <taxon>Trematosphaeriaceae</taxon>
        <taxon>Trematosphaeria</taxon>
    </lineage>
</organism>
<dbReference type="RefSeq" id="XP_033686713.1">
    <property type="nucleotide sequence ID" value="XM_033828339.1"/>
</dbReference>
<dbReference type="GeneID" id="54581669"/>
<dbReference type="SUPFAM" id="SSF81383">
    <property type="entry name" value="F-box domain"/>
    <property type="match status" value="1"/>
</dbReference>
<dbReference type="OrthoDB" id="3750626at2759"/>
<dbReference type="InterPro" id="IPR001810">
    <property type="entry name" value="F-box_dom"/>
</dbReference>
<name>A0A6A6IN88_9PLEO</name>
<accession>A0A6A6IN88</accession>
<dbReference type="InterPro" id="IPR036047">
    <property type="entry name" value="F-box-like_dom_sf"/>
</dbReference>
<evidence type="ECO:0000259" key="1">
    <source>
        <dbReference type="PROSITE" id="PS50181"/>
    </source>
</evidence>
<proteinExistence type="predicted"/>
<dbReference type="EMBL" id="ML987192">
    <property type="protein sequence ID" value="KAF2251709.1"/>
    <property type="molecule type" value="Genomic_DNA"/>
</dbReference>
<protein>
    <recommendedName>
        <fullName evidence="1">F-box domain-containing protein</fullName>
    </recommendedName>
</protein>
<dbReference type="Proteomes" id="UP000800094">
    <property type="component" value="Unassembled WGS sequence"/>
</dbReference>
<sequence length="430" mass="47238">MTQPVADPPPLYRLPNELLLHVAEHVDAAEVADLLSLSQVSKRVRPIAEDLLYRCVKLGPPQIDEPAANGMPRLLLTILTRPELAEKMRALQFVTVRKNLCGAYHMAGLDFEQLRLLSLAKLVALGYKKGHPWHRMVEASIESAYGGLLLAILSNLTTLDVAVLDCALAWDRLNSASSDPIMALFGTLIPPKVAIGLFQQLVSLAALASHTEFLALDMPNLSQLSLANISPDDLLRLNGPASLSGAPKLHSMAISLDHEMIRSGTLPFRYSDLEHMFSAFDCPDLTNLSLRLFSTGIVSAHTEPEFPYLIKSLNSLAGQLQILDINVFPDSDTVPARANIFRRAIPIHSIRHFTSLLFFSAPQGALINGPEVHSFGDRMPKMVVFFPASLETLCIRNPTEEVHSWLAQIPKLSGHELPCLEDIVFWSGGC</sequence>